<feature type="compositionally biased region" description="Low complexity" evidence="1">
    <location>
        <begin position="201"/>
        <end position="214"/>
    </location>
</feature>
<dbReference type="PROSITE" id="PS51257">
    <property type="entry name" value="PROKAR_LIPOPROTEIN"/>
    <property type="match status" value="1"/>
</dbReference>
<dbReference type="RefSeq" id="WP_260790659.1">
    <property type="nucleotide sequence ID" value="NZ_CP093313.1"/>
</dbReference>
<evidence type="ECO:0000256" key="1">
    <source>
        <dbReference type="SAM" id="MobiDB-lite"/>
    </source>
</evidence>
<name>A0A9J7BG59_9BACT</name>
<dbReference type="KEGG" id="orp:MOP44_14360"/>
<protein>
    <submittedName>
        <fullName evidence="3">Uncharacterized protein</fullName>
    </submittedName>
</protein>
<organism evidence="3 4">
    <name type="scientific">Occallatibacter riparius</name>
    <dbReference type="NCBI Taxonomy" id="1002689"/>
    <lineage>
        <taxon>Bacteria</taxon>
        <taxon>Pseudomonadati</taxon>
        <taxon>Acidobacteriota</taxon>
        <taxon>Terriglobia</taxon>
        <taxon>Terriglobales</taxon>
        <taxon>Acidobacteriaceae</taxon>
        <taxon>Occallatibacter</taxon>
    </lineage>
</organism>
<evidence type="ECO:0000313" key="3">
    <source>
        <dbReference type="EMBL" id="UWZ81768.1"/>
    </source>
</evidence>
<keyword evidence="4" id="KW-1185">Reference proteome</keyword>
<feature type="signal peptide" evidence="2">
    <location>
        <begin position="1"/>
        <end position="19"/>
    </location>
</feature>
<gene>
    <name evidence="3" type="ORF">MOP44_14360</name>
</gene>
<keyword evidence="2" id="KW-0732">Signal</keyword>
<feature type="region of interest" description="Disordered" evidence="1">
    <location>
        <begin position="188"/>
        <end position="231"/>
    </location>
</feature>
<feature type="chain" id="PRO_5039893444" evidence="2">
    <location>
        <begin position="20"/>
        <end position="298"/>
    </location>
</feature>
<proteinExistence type="predicted"/>
<dbReference type="EMBL" id="CP093313">
    <property type="protein sequence ID" value="UWZ81768.1"/>
    <property type="molecule type" value="Genomic_DNA"/>
</dbReference>
<dbReference type="AlphaFoldDB" id="A0A9J7BG59"/>
<reference evidence="3" key="1">
    <citation type="submission" date="2021-04" db="EMBL/GenBank/DDBJ databases">
        <title>Phylogenetic analysis of Acidobacteriaceae.</title>
        <authorList>
            <person name="Qiu L."/>
            <person name="Zhang Q."/>
        </authorList>
    </citation>
    <scope>NUCLEOTIDE SEQUENCE</scope>
    <source>
        <strain evidence="3">DSM 25168</strain>
    </source>
</reference>
<accession>A0A9J7BG59</accession>
<evidence type="ECO:0000256" key="2">
    <source>
        <dbReference type="SAM" id="SignalP"/>
    </source>
</evidence>
<feature type="compositionally biased region" description="Low complexity" evidence="1">
    <location>
        <begin position="221"/>
        <end position="231"/>
    </location>
</feature>
<evidence type="ECO:0000313" key="4">
    <source>
        <dbReference type="Proteomes" id="UP001059380"/>
    </source>
</evidence>
<dbReference type="Proteomes" id="UP001059380">
    <property type="component" value="Chromosome"/>
</dbReference>
<sequence length="298" mass="33552">MKCTSLVLFSVLLAPPLFADAGEHIIPAGSLISCTTDEPKLSSKNTAVGDPVLCHLAHSERYGRATLPYNSFLVGHFEEYKDPGHFVGKGYMELRFDQLVIEPDVEVPIDARVVDVPGYRVDTYGRILGKGHAVRDAVLWSIPVLWPIDLLMLPARGPRPTLKQETRMTLKIMDSFAVPNAKLPYTDPYGLRHRDQSYDEPPVQQQQPVQQQSYQPPPQQYAPQPQYTPQPQYQAAPTYNFYQQPPVVIQQPPQVVVMQQPPTYVYTPPAPPPPVYAYGYGYGPPVWGVRGAYFYRGW</sequence>